<organism evidence="1">
    <name type="scientific">hydrothermal vent metagenome</name>
    <dbReference type="NCBI Taxonomy" id="652676"/>
    <lineage>
        <taxon>unclassified sequences</taxon>
        <taxon>metagenomes</taxon>
        <taxon>ecological metagenomes</taxon>
    </lineage>
</organism>
<reference evidence="1" key="1">
    <citation type="submission" date="2015-10" db="EMBL/GenBank/DDBJ databases">
        <authorList>
            <person name="Gilbert D.G."/>
        </authorList>
    </citation>
    <scope>NUCLEOTIDE SEQUENCE</scope>
</reference>
<dbReference type="SUPFAM" id="SSF55298">
    <property type="entry name" value="YjgF-like"/>
    <property type="match status" value="1"/>
</dbReference>
<dbReference type="InterPro" id="IPR035709">
    <property type="entry name" value="YoaB-like"/>
</dbReference>
<dbReference type="InterPro" id="IPR035959">
    <property type="entry name" value="RutC-like_sf"/>
</dbReference>
<proteinExistence type="predicted"/>
<protein>
    <submittedName>
        <fullName evidence="1">Translation initiation inhibitor, yjgF family</fullName>
    </submittedName>
</protein>
<dbReference type="Gene3D" id="3.30.1330.40">
    <property type="entry name" value="RutC-like"/>
    <property type="match status" value="1"/>
</dbReference>
<gene>
    <name evidence="1" type="ORF">MGWOODY_XGa435</name>
</gene>
<dbReference type="InterPro" id="IPR006175">
    <property type="entry name" value="YjgF/YER057c/UK114"/>
</dbReference>
<dbReference type="Pfam" id="PF01042">
    <property type="entry name" value="Ribonuc_L-PSP"/>
    <property type="match status" value="1"/>
</dbReference>
<dbReference type="EMBL" id="CZRL01000124">
    <property type="protein sequence ID" value="CUS55216.1"/>
    <property type="molecule type" value="Genomic_DNA"/>
</dbReference>
<dbReference type="PANTHER" id="PTHR47328:SF1">
    <property type="entry name" value="RUTC FAMILY PROTEIN YOAB"/>
    <property type="match status" value="1"/>
</dbReference>
<name>A0A170PSL0_9ZZZZ</name>
<dbReference type="AlphaFoldDB" id="A0A170PSL0"/>
<sequence length="118" mass="13202">MITRIRGRYLGRNASSAYKDLVWAVGTAKDTTVGIEEQTTQTLAALDNLLQEQGSHRSQIASAQVYLTNMANKSAMDRIWCDWLGDDPQHWPQRVCIGVDLHGDMLIEISVTAVRLED</sequence>
<accession>A0A170PSL0</accession>
<dbReference type="PANTHER" id="PTHR47328">
    <property type="match status" value="1"/>
</dbReference>
<evidence type="ECO:0000313" key="1">
    <source>
        <dbReference type="EMBL" id="CUS55216.1"/>
    </source>
</evidence>